<sequence length="189" mass="20950">MASRANRYTNESSASGNSSTSHERFCHCGMRALLKVSNSVANPGREYYTCPARRCGYFTWAGAGSQGTARIRGQRHEAFPEEHRAGADINLQERVAKIENECVRLKMIACMNVVGDGPKLMGTPSRKLGNLDLVVDTDIHTHRLGSAVRLGRDVKTTKHLLNFIRVPPNPLAWNERIEHALGVPDNLTR</sequence>
<dbReference type="PANTHER" id="PTHR33680">
    <property type="entry name" value="OS07G0190500 PROTEIN"/>
    <property type="match status" value="1"/>
</dbReference>
<gene>
    <name evidence="7" type="ORF">PIB30_015106</name>
</gene>
<feature type="region of interest" description="Disordered" evidence="5">
    <location>
        <begin position="1"/>
        <end position="22"/>
    </location>
</feature>
<evidence type="ECO:0000256" key="4">
    <source>
        <dbReference type="PROSITE-ProRule" id="PRU01343"/>
    </source>
</evidence>
<dbReference type="InterPro" id="IPR010666">
    <property type="entry name" value="Znf_GRF"/>
</dbReference>
<feature type="compositionally biased region" description="Polar residues" evidence="5">
    <location>
        <begin position="1"/>
        <end position="11"/>
    </location>
</feature>
<proteinExistence type="predicted"/>
<reference evidence="7 8" key="1">
    <citation type="journal article" date="2023" name="Plants (Basel)">
        <title>Bridging the Gap: Combining Genomics and Transcriptomics Approaches to Understand Stylosanthes scabra, an Orphan Legume from the Brazilian Caatinga.</title>
        <authorList>
            <person name="Ferreira-Neto J.R.C."/>
            <person name="da Silva M.D."/>
            <person name="Binneck E."/>
            <person name="de Melo N.F."/>
            <person name="da Silva R.H."/>
            <person name="de Melo A.L.T.M."/>
            <person name="Pandolfi V."/>
            <person name="Bustamante F.O."/>
            <person name="Brasileiro-Vidal A.C."/>
            <person name="Benko-Iseppon A.M."/>
        </authorList>
    </citation>
    <scope>NUCLEOTIDE SEQUENCE [LARGE SCALE GENOMIC DNA]</scope>
    <source>
        <tissue evidence="7">Leaves</tissue>
    </source>
</reference>
<dbReference type="Pfam" id="PF06839">
    <property type="entry name" value="Zn_ribbon_GRF"/>
    <property type="match status" value="1"/>
</dbReference>
<dbReference type="PROSITE" id="PS51999">
    <property type="entry name" value="ZF_GRF"/>
    <property type="match status" value="1"/>
</dbReference>
<keyword evidence="3" id="KW-0862">Zinc</keyword>
<comment type="caution">
    <text evidence="7">The sequence shown here is derived from an EMBL/GenBank/DDBJ whole genome shotgun (WGS) entry which is preliminary data.</text>
</comment>
<keyword evidence="2 4" id="KW-0863">Zinc-finger</keyword>
<dbReference type="Proteomes" id="UP001341840">
    <property type="component" value="Unassembled WGS sequence"/>
</dbReference>
<keyword evidence="8" id="KW-1185">Reference proteome</keyword>
<accession>A0ABU6R771</accession>
<evidence type="ECO:0000256" key="2">
    <source>
        <dbReference type="ARBA" id="ARBA00022771"/>
    </source>
</evidence>
<evidence type="ECO:0000256" key="5">
    <source>
        <dbReference type="SAM" id="MobiDB-lite"/>
    </source>
</evidence>
<name>A0ABU6R771_9FABA</name>
<evidence type="ECO:0000256" key="3">
    <source>
        <dbReference type="ARBA" id="ARBA00022833"/>
    </source>
</evidence>
<evidence type="ECO:0000259" key="6">
    <source>
        <dbReference type="PROSITE" id="PS51999"/>
    </source>
</evidence>
<protein>
    <recommendedName>
        <fullName evidence="6">GRF-type domain-containing protein</fullName>
    </recommendedName>
</protein>
<evidence type="ECO:0000256" key="1">
    <source>
        <dbReference type="ARBA" id="ARBA00022723"/>
    </source>
</evidence>
<evidence type="ECO:0000313" key="8">
    <source>
        <dbReference type="Proteomes" id="UP001341840"/>
    </source>
</evidence>
<feature type="domain" description="GRF-type" evidence="6">
    <location>
        <begin position="26"/>
        <end position="64"/>
    </location>
</feature>
<dbReference type="EMBL" id="JASCZI010030249">
    <property type="protein sequence ID" value="MED6119810.1"/>
    <property type="molecule type" value="Genomic_DNA"/>
</dbReference>
<dbReference type="PANTHER" id="PTHR33680:SF1">
    <property type="entry name" value="OS05G0489500 PROTEIN"/>
    <property type="match status" value="1"/>
</dbReference>
<keyword evidence="1" id="KW-0479">Metal-binding</keyword>
<evidence type="ECO:0000313" key="7">
    <source>
        <dbReference type="EMBL" id="MED6119810.1"/>
    </source>
</evidence>
<organism evidence="7 8">
    <name type="scientific">Stylosanthes scabra</name>
    <dbReference type="NCBI Taxonomy" id="79078"/>
    <lineage>
        <taxon>Eukaryota</taxon>
        <taxon>Viridiplantae</taxon>
        <taxon>Streptophyta</taxon>
        <taxon>Embryophyta</taxon>
        <taxon>Tracheophyta</taxon>
        <taxon>Spermatophyta</taxon>
        <taxon>Magnoliopsida</taxon>
        <taxon>eudicotyledons</taxon>
        <taxon>Gunneridae</taxon>
        <taxon>Pentapetalae</taxon>
        <taxon>rosids</taxon>
        <taxon>fabids</taxon>
        <taxon>Fabales</taxon>
        <taxon>Fabaceae</taxon>
        <taxon>Papilionoideae</taxon>
        <taxon>50 kb inversion clade</taxon>
        <taxon>dalbergioids sensu lato</taxon>
        <taxon>Dalbergieae</taxon>
        <taxon>Pterocarpus clade</taxon>
        <taxon>Stylosanthes</taxon>
    </lineage>
</organism>